<keyword evidence="2" id="KW-1185">Reference proteome</keyword>
<sequence length="346" mass="37795">MTQTPAHRLIDGHLDLALGALEGRDPALSLDELRRLPLFTGVPGEAPQTPSVTFGELQAAGLGLCFGTLFARKGGAWPYTPGGYTDTEGARQEALRSLDWYHRWQDAGLIRLLPNRTALMAHLNDWEAGADLPLGVALLMEGADPVRGADDLPFWAEQGVRLIGPAWRGTRYAGGTGEPGGLTEAGHALLQAMADLNLTLDASHLDDAAFWDALPYGTRVIATHSNARHFIDSNRLLSDDMIRAIGERGGVVGVVPANFFIRAGWRTGQERVPLQELSEHARHIAGLIGWERVALGSDFDGGFGTEQLPAGLERYPDLHQLAQTLPAEHRAGFLWDNWARWLREHY</sequence>
<gene>
    <name evidence="1" type="ORF">GCM10017783_09200</name>
</gene>
<name>A0ABQ3K2P3_9DEIO</name>
<evidence type="ECO:0008006" key="3">
    <source>
        <dbReference type="Google" id="ProtNLM"/>
    </source>
</evidence>
<dbReference type="PROSITE" id="PS51365">
    <property type="entry name" value="RENAL_DIPEPTIDASE_2"/>
    <property type="match status" value="1"/>
</dbReference>
<dbReference type="Pfam" id="PF01244">
    <property type="entry name" value="Peptidase_M19"/>
    <property type="match status" value="1"/>
</dbReference>
<reference evidence="2" key="1">
    <citation type="journal article" date="2019" name="Int. J. Syst. Evol. Microbiol.">
        <title>The Global Catalogue of Microorganisms (GCM) 10K type strain sequencing project: providing services to taxonomists for standard genome sequencing and annotation.</title>
        <authorList>
            <consortium name="The Broad Institute Genomics Platform"/>
            <consortium name="The Broad Institute Genome Sequencing Center for Infectious Disease"/>
            <person name="Wu L."/>
            <person name="Ma J."/>
        </authorList>
    </citation>
    <scope>NUCLEOTIDE SEQUENCE [LARGE SCALE GENOMIC DNA]</scope>
    <source>
        <strain evidence="2">CGMCC 1.18439</strain>
    </source>
</reference>
<comment type="caution">
    <text evidence="1">The sequence shown here is derived from an EMBL/GenBank/DDBJ whole genome shotgun (WGS) entry which is preliminary data.</text>
</comment>
<dbReference type="InterPro" id="IPR032466">
    <property type="entry name" value="Metal_Hydrolase"/>
</dbReference>
<dbReference type="RefSeq" id="WP_189642505.1">
    <property type="nucleotide sequence ID" value="NZ_BNAL01000008.1"/>
</dbReference>
<dbReference type="Gene3D" id="3.20.20.140">
    <property type="entry name" value="Metal-dependent hydrolases"/>
    <property type="match status" value="1"/>
</dbReference>
<proteinExistence type="predicted"/>
<accession>A0ABQ3K2P3</accession>
<organism evidence="1 2">
    <name type="scientific">Deinococcus piscis</name>
    <dbReference type="NCBI Taxonomy" id="394230"/>
    <lineage>
        <taxon>Bacteria</taxon>
        <taxon>Thermotogati</taxon>
        <taxon>Deinococcota</taxon>
        <taxon>Deinococci</taxon>
        <taxon>Deinococcales</taxon>
        <taxon>Deinococcaceae</taxon>
        <taxon>Deinococcus</taxon>
    </lineage>
</organism>
<evidence type="ECO:0000313" key="2">
    <source>
        <dbReference type="Proteomes" id="UP000632154"/>
    </source>
</evidence>
<dbReference type="EMBL" id="BNAL01000008">
    <property type="protein sequence ID" value="GHF99350.1"/>
    <property type="molecule type" value="Genomic_DNA"/>
</dbReference>
<dbReference type="PANTHER" id="PTHR10443:SF12">
    <property type="entry name" value="DIPEPTIDASE"/>
    <property type="match status" value="1"/>
</dbReference>
<protein>
    <recommendedName>
        <fullName evidence="3">Peptidase M19</fullName>
    </recommendedName>
</protein>
<dbReference type="Proteomes" id="UP000632154">
    <property type="component" value="Unassembled WGS sequence"/>
</dbReference>
<dbReference type="PANTHER" id="PTHR10443">
    <property type="entry name" value="MICROSOMAL DIPEPTIDASE"/>
    <property type="match status" value="1"/>
</dbReference>
<dbReference type="SUPFAM" id="SSF51556">
    <property type="entry name" value="Metallo-dependent hydrolases"/>
    <property type="match status" value="1"/>
</dbReference>
<dbReference type="InterPro" id="IPR008257">
    <property type="entry name" value="Pept_M19"/>
</dbReference>
<evidence type="ECO:0000313" key="1">
    <source>
        <dbReference type="EMBL" id="GHF99350.1"/>
    </source>
</evidence>